<dbReference type="OrthoDB" id="2611090at2"/>
<evidence type="ECO:0000313" key="2">
    <source>
        <dbReference type="Proteomes" id="UP000184604"/>
    </source>
</evidence>
<accession>A0A1L5F9D5</accession>
<sequence length="239" mass="27754">MNIDISKIVIDKIKDMEEKKVVENAIEETIEKTIIKAAKDALEGYSLKCMIEGKFEKEVSGIVSQIGFTAYNGFIVEKFKQITEGVINKDIQDKIAKTFDEILVLKRDKIKLSEICDAYRDYMNDNTDEDEKYDLEYFYISIKEDEKYHWLDVKLAKEEPQNSYDFDGIKFTIHRSYSDKNMGSIGSLRIGGYSLDKTLNFGNMSDIERLLVNLKYNDTPIEIDVESEDDIDNYFDIDN</sequence>
<evidence type="ECO:0000313" key="1">
    <source>
        <dbReference type="EMBL" id="APM39430.1"/>
    </source>
</evidence>
<dbReference type="Proteomes" id="UP000184604">
    <property type="component" value="Chromosome"/>
</dbReference>
<protein>
    <submittedName>
        <fullName evidence="1">Uncharacterized protein</fullName>
    </submittedName>
</protein>
<dbReference type="RefSeq" id="WP_073539054.1">
    <property type="nucleotide sequence ID" value="NZ_CP018335.1"/>
</dbReference>
<reference evidence="1 2" key="1">
    <citation type="submission" date="2016-12" db="EMBL/GenBank/DDBJ databases">
        <title>Complete genome sequence of Clostridium kluyveri JZZ isolated from the pit mud of a Chinese flavor liquor-making factory.</title>
        <authorList>
            <person name="Wang Y."/>
        </authorList>
    </citation>
    <scope>NUCLEOTIDE SEQUENCE [LARGE SCALE GENOMIC DNA]</scope>
    <source>
        <strain evidence="1 2">JZZ</strain>
    </source>
</reference>
<gene>
    <name evidence="1" type="ORF">BS101_12090</name>
</gene>
<dbReference type="AlphaFoldDB" id="A0A1L5F9D5"/>
<proteinExistence type="predicted"/>
<organism evidence="1 2">
    <name type="scientific">Clostridium kluyveri</name>
    <dbReference type="NCBI Taxonomy" id="1534"/>
    <lineage>
        <taxon>Bacteria</taxon>
        <taxon>Bacillati</taxon>
        <taxon>Bacillota</taxon>
        <taxon>Clostridia</taxon>
        <taxon>Eubacteriales</taxon>
        <taxon>Clostridiaceae</taxon>
        <taxon>Clostridium</taxon>
    </lineage>
</organism>
<dbReference type="EMBL" id="CP018335">
    <property type="protein sequence ID" value="APM39430.1"/>
    <property type="molecule type" value="Genomic_DNA"/>
</dbReference>
<name>A0A1L5F9D5_CLOKL</name>